<dbReference type="Gene3D" id="3.40.630.30">
    <property type="match status" value="1"/>
</dbReference>
<comment type="caution">
    <text evidence="4">The sequence shown here is derived from an EMBL/GenBank/DDBJ whole genome shotgun (WGS) entry which is preliminary data.</text>
</comment>
<feature type="domain" description="N-acetyltransferase" evidence="3">
    <location>
        <begin position="171"/>
        <end position="320"/>
    </location>
</feature>
<sequence>MTTTSLPPSGLTVRPATPDDAPAVRDLLNRVDLLEIGRAETDLREVRADLEHPGTDLRRDSWLLADGDELVGYGLVRDRSGGGRIDLDQYVLPAHQAGALHLFALMEGRAVELAAANGASRAVLHLLLNTRPTLDTRAIRRRGWACARHYRVMARRVDPRTDPVPAPPPGVTLRDCRREEDRRIAHRLQQEAFAGHFDARPRTFEQWWQDIDGANLDWSLTWIATVAGVGDVAVLRTRDDRAGRGWADRLGVLPAARGCGVGGYLLRHFFGHYAALGREYVALGVDTGNTTGALALYEGHGMTVDFAVDTWELVLPVPGA</sequence>
<dbReference type="InterPro" id="IPR016181">
    <property type="entry name" value="Acyl_CoA_acyltransferase"/>
</dbReference>
<evidence type="ECO:0000313" key="4">
    <source>
        <dbReference type="EMBL" id="GAA1397270.1"/>
    </source>
</evidence>
<dbReference type="RefSeq" id="WP_344335977.1">
    <property type="nucleotide sequence ID" value="NZ_BAAAKJ010000187.1"/>
</dbReference>
<evidence type="ECO:0000256" key="1">
    <source>
        <dbReference type="ARBA" id="ARBA00022679"/>
    </source>
</evidence>
<dbReference type="PROSITE" id="PS51186">
    <property type="entry name" value="GNAT"/>
    <property type="match status" value="2"/>
</dbReference>
<evidence type="ECO:0000256" key="2">
    <source>
        <dbReference type="ARBA" id="ARBA00023315"/>
    </source>
</evidence>
<keyword evidence="1" id="KW-0808">Transferase</keyword>
<accession>A0ABN1Y3X2</accession>
<protein>
    <submittedName>
        <fullName evidence="4">GNAT family N-acetyltransferase</fullName>
    </submittedName>
</protein>
<keyword evidence="5" id="KW-1185">Reference proteome</keyword>
<dbReference type="Proteomes" id="UP001499863">
    <property type="component" value="Unassembled WGS sequence"/>
</dbReference>
<dbReference type="Pfam" id="PF13508">
    <property type="entry name" value="Acetyltransf_7"/>
    <property type="match status" value="1"/>
</dbReference>
<evidence type="ECO:0000259" key="3">
    <source>
        <dbReference type="PROSITE" id="PS51186"/>
    </source>
</evidence>
<dbReference type="SUPFAM" id="SSF55729">
    <property type="entry name" value="Acyl-CoA N-acyltransferases (Nat)"/>
    <property type="match status" value="2"/>
</dbReference>
<name>A0ABN1Y3X2_9ACTN</name>
<feature type="domain" description="N-acetyltransferase" evidence="3">
    <location>
        <begin position="11"/>
        <end position="158"/>
    </location>
</feature>
<evidence type="ECO:0000313" key="5">
    <source>
        <dbReference type="Proteomes" id="UP001499863"/>
    </source>
</evidence>
<gene>
    <name evidence="4" type="ORF">GCM10009639_34440</name>
</gene>
<reference evidence="4 5" key="1">
    <citation type="journal article" date="2019" name="Int. J. Syst. Evol. Microbiol.">
        <title>The Global Catalogue of Microorganisms (GCM) 10K type strain sequencing project: providing services to taxonomists for standard genome sequencing and annotation.</title>
        <authorList>
            <consortium name="The Broad Institute Genomics Platform"/>
            <consortium name="The Broad Institute Genome Sequencing Center for Infectious Disease"/>
            <person name="Wu L."/>
            <person name="Ma J."/>
        </authorList>
    </citation>
    <scope>NUCLEOTIDE SEQUENCE [LARGE SCALE GENOMIC DNA]</scope>
    <source>
        <strain evidence="4 5">JCM 12393</strain>
    </source>
</reference>
<proteinExistence type="predicted"/>
<dbReference type="EMBL" id="BAAAKJ010000187">
    <property type="protein sequence ID" value="GAA1397270.1"/>
    <property type="molecule type" value="Genomic_DNA"/>
</dbReference>
<dbReference type="InterPro" id="IPR000182">
    <property type="entry name" value="GNAT_dom"/>
</dbReference>
<organism evidence="4 5">
    <name type="scientific">Kitasatospora putterlickiae</name>
    <dbReference type="NCBI Taxonomy" id="221725"/>
    <lineage>
        <taxon>Bacteria</taxon>
        <taxon>Bacillati</taxon>
        <taxon>Actinomycetota</taxon>
        <taxon>Actinomycetes</taxon>
        <taxon>Kitasatosporales</taxon>
        <taxon>Streptomycetaceae</taxon>
        <taxon>Kitasatospora</taxon>
    </lineage>
</organism>
<keyword evidence="2" id="KW-0012">Acyltransferase</keyword>
<dbReference type="CDD" id="cd04301">
    <property type="entry name" value="NAT_SF"/>
    <property type="match status" value="1"/>
</dbReference>
<dbReference type="InterPro" id="IPR050832">
    <property type="entry name" value="Bact_Acetyltransf"/>
</dbReference>
<dbReference type="PANTHER" id="PTHR43877">
    <property type="entry name" value="AMINOALKYLPHOSPHONATE N-ACETYLTRANSFERASE-RELATED-RELATED"/>
    <property type="match status" value="1"/>
</dbReference>